<evidence type="ECO:0000313" key="2">
    <source>
        <dbReference type="EMBL" id="KAK8130714.1"/>
    </source>
</evidence>
<evidence type="ECO:0000313" key="3">
    <source>
        <dbReference type="Proteomes" id="UP001392437"/>
    </source>
</evidence>
<dbReference type="AlphaFoldDB" id="A0AAW0RA88"/>
<keyword evidence="3" id="KW-1185">Reference proteome</keyword>
<evidence type="ECO:0000256" key="1">
    <source>
        <dbReference type="SAM" id="MobiDB-lite"/>
    </source>
</evidence>
<accession>A0AAW0RA88</accession>
<feature type="region of interest" description="Disordered" evidence="1">
    <location>
        <begin position="67"/>
        <end position="142"/>
    </location>
</feature>
<dbReference type="Proteomes" id="UP001392437">
    <property type="component" value="Unassembled WGS sequence"/>
</dbReference>
<dbReference type="EMBL" id="JAQQWP010000002">
    <property type="protein sequence ID" value="KAK8130714.1"/>
    <property type="molecule type" value="Genomic_DNA"/>
</dbReference>
<reference evidence="2 3" key="1">
    <citation type="submission" date="2023-01" db="EMBL/GenBank/DDBJ databases">
        <title>Analysis of 21 Apiospora genomes using comparative genomics revels a genus with tremendous synthesis potential of carbohydrate active enzymes and secondary metabolites.</title>
        <authorList>
            <person name="Sorensen T."/>
        </authorList>
    </citation>
    <scope>NUCLEOTIDE SEQUENCE [LARGE SCALE GENOMIC DNA]</scope>
    <source>
        <strain evidence="2 3">CBS 117206</strain>
    </source>
</reference>
<gene>
    <name evidence="2" type="ORF">PG999_003094</name>
</gene>
<comment type="caution">
    <text evidence="2">The sequence shown here is derived from an EMBL/GenBank/DDBJ whole genome shotgun (WGS) entry which is preliminary data.</text>
</comment>
<feature type="compositionally biased region" description="Low complexity" evidence="1">
    <location>
        <begin position="131"/>
        <end position="141"/>
    </location>
</feature>
<proteinExistence type="predicted"/>
<feature type="compositionally biased region" description="Acidic residues" evidence="1">
    <location>
        <begin position="93"/>
        <end position="105"/>
    </location>
</feature>
<protein>
    <submittedName>
        <fullName evidence="2">Uncharacterized protein</fullName>
    </submittedName>
</protein>
<sequence length="192" mass="19911">MPIKSQLCKDVWWQSRLPKSVKNIDDMNPEHVELAGTSGFTTSPTDTALTSKNKACFQDVLAEIPKDETQNHIAVSDTEDGLSQAPSDKPYDGDEEDDTLYESDSDTGGGFVHGETAGAVASGPTSGGAVSGSVADGSQGSTSSFCGLTGCTSAAQSSNKNGSSAFAVSSSATFSDGSTISITSRLKKWFYV</sequence>
<name>A0AAW0RA88_9PEZI</name>
<organism evidence="2 3">
    <name type="scientific">Apiospora kogelbergensis</name>
    <dbReference type="NCBI Taxonomy" id="1337665"/>
    <lineage>
        <taxon>Eukaryota</taxon>
        <taxon>Fungi</taxon>
        <taxon>Dikarya</taxon>
        <taxon>Ascomycota</taxon>
        <taxon>Pezizomycotina</taxon>
        <taxon>Sordariomycetes</taxon>
        <taxon>Xylariomycetidae</taxon>
        <taxon>Amphisphaeriales</taxon>
        <taxon>Apiosporaceae</taxon>
        <taxon>Apiospora</taxon>
    </lineage>
</organism>